<protein>
    <submittedName>
        <fullName evidence="10">ABC transporter ATP-binding protein</fullName>
    </submittedName>
</protein>
<dbReference type="SMART" id="SM00382">
    <property type="entry name" value="AAA"/>
    <property type="match status" value="1"/>
</dbReference>
<evidence type="ECO:0000256" key="6">
    <source>
        <dbReference type="ARBA" id="ARBA00023136"/>
    </source>
</evidence>
<dbReference type="PROSITE" id="PS50893">
    <property type="entry name" value="ABC_TRANSPORTER_2"/>
    <property type="match status" value="1"/>
</dbReference>
<feature type="domain" description="ABC transporter" evidence="8">
    <location>
        <begin position="350"/>
        <end position="590"/>
    </location>
</feature>
<keyword evidence="6 7" id="KW-0472">Membrane</keyword>
<organism evidence="10 11">
    <name type="scientific">Paenibacillus ginsengarvi</name>
    <dbReference type="NCBI Taxonomy" id="400777"/>
    <lineage>
        <taxon>Bacteria</taxon>
        <taxon>Bacillati</taxon>
        <taxon>Bacillota</taxon>
        <taxon>Bacilli</taxon>
        <taxon>Bacillales</taxon>
        <taxon>Paenibacillaceae</taxon>
        <taxon>Paenibacillus</taxon>
    </lineage>
</organism>
<dbReference type="SUPFAM" id="SSF90123">
    <property type="entry name" value="ABC transporter transmembrane region"/>
    <property type="match status" value="1"/>
</dbReference>
<dbReference type="InterPro" id="IPR017871">
    <property type="entry name" value="ABC_transporter-like_CS"/>
</dbReference>
<comment type="subcellular location">
    <subcellularLocation>
        <location evidence="1">Cell membrane</location>
        <topology evidence="1">Multi-pass membrane protein</topology>
    </subcellularLocation>
</comment>
<evidence type="ECO:0000256" key="7">
    <source>
        <dbReference type="SAM" id="Phobius"/>
    </source>
</evidence>
<dbReference type="RefSeq" id="WP_120749863.1">
    <property type="nucleotide sequence ID" value="NZ_RBAH01000020.1"/>
</dbReference>
<feature type="transmembrane region" description="Helical" evidence="7">
    <location>
        <begin position="28"/>
        <end position="49"/>
    </location>
</feature>
<dbReference type="GO" id="GO:0005524">
    <property type="term" value="F:ATP binding"/>
    <property type="evidence" value="ECO:0007669"/>
    <property type="project" value="UniProtKB-KW"/>
</dbReference>
<evidence type="ECO:0000256" key="5">
    <source>
        <dbReference type="ARBA" id="ARBA00022989"/>
    </source>
</evidence>
<dbReference type="InterPro" id="IPR011527">
    <property type="entry name" value="ABC1_TM_dom"/>
</dbReference>
<name>A0A3B0BXV5_9BACL</name>
<evidence type="ECO:0000313" key="11">
    <source>
        <dbReference type="Proteomes" id="UP000282311"/>
    </source>
</evidence>
<feature type="transmembrane region" description="Helical" evidence="7">
    <location>
        <begin position="69"/>
        <end position="87"/>
    </location>
</feature>
<evidence type="ECO:0000259" key="8">
    <source>
        <dbReference type="PROSITE" id="PS50893"/>
    </source>
</evidence>
<dbReference type="OrthoDB" id="9806127at2"/>
<evidence type="ECO:0000256" key="3">
    <source>
        <dbReference type="ARBA" id="ARBA00022741"/>
    </source>
</evidence>
<dbReference type="Pfam" id="PF00005">
    <property type="entry name" value="ABC_tran"/>
    <property type="match status" value="1"/>
</dbReference>
<accession>A0A3B0BXV5</accession>
<reference evidence="10 11" key="1">
    <citation type="journal article" date="2007" name="Int. J. Syst. Evol. Microbiol.">
        <title>Paenibacillus ginsengarvi sp. nov., isolated from soil from ginseng cultivation.</title>
        <authorList>
            <person name="Yoon M.H."/>
            <person name="Ten L.N."/>
            <person name="Im W.T."/>
        </authorList>
    </citation>
    <scope>NUCLEOTIDE SEQUENCE [LARGE SCALE GENOMIC DNA]</scope>
    <source>
        <strain evidence="10 11">KCTC 13059</strain>
    </source>
</reference>
<feature type="transmembrane region" description="Helical" evidence="7">
    <location>
        <begin position="143"/>
        <end position="167"/>
    </location>
</feature>
<dbReference type="InterPro" id="IPR027417">
    <property type="entry name" value="P-loop_NTPase"/>
</dbReference>
<keyword evidence="11" id="KW-1185">Reference proteome</keyword>
<keyword evidence="5 7" id="KW-1133">Transmembrane helix</keyword>
<evidence type="ECO:0000256" key="4">
    <source>
        <dbReference type="ARBA" id="ARBA00022840"/>
    </source>
</evidence>
<dbReference type="GO" id="GO:0140359">
    <property type="term" value="F:ABC-type transporter activity"/>
    <property type="evidence" value="ECO:0007669"/>
    <property type="project" value="InterPro"/>
</dbReference>
<feature type="transmembrane region" description="Helical" evidence="7">
    <location>
        <begin position="262"/>
        <end position="281"/>
    </location>
</feature>
<evidence type="ECO:0000313" key="10">
    <source>
        <dbReference type="EMBL" id="RKN77154.1"/>
    </source>
</evidence>
<evidence type="ECO:0000256" key="2">
    <source>
        <dbReference type="ARBA" id="ARBA00022692"/>
    </source>
</evidence>
<comment type="caution">
    <text evidence="10">The sequence shown here is derived from an EMBL/GenBank/DDBJ whole genome shotgun (WGS) entry which is preliminary data.</text>
</comment>
<evidence type="ECO:0000256" key="1">
    <source>
        <dbReference type="ARBA" id="ARBA00004651"/>
    </source>
</evidence>
<sequence length="610" mass="68224">MVPIKRLGAALTLLRFVRWIIVTDPRRAFVSIGLNMVRGVFPAIQVYFAARIFGQMMSVYSGASELRPLMEWIAAWALVSLLPTLVIKPIEAVYTERLRQEMEDSLLRRLQDKASRLRLEAFERSDFYDLLTRARNMTEPGQFLNLLWEFYGLLTSVVKMMSIAVLVGAWNGWLLLALVVVSLPEPVAGFIQAKSAFFLKRKQTEPERVMNYLATTLTSREAAKEVRTFDAAPWLIGWWETIYRRVSDTLYRQERVQQHTRAGLSVLSAFGLAAGIGWTGWTVASGSLTAAEFGAMLYALQQMKEGTQQLVGRFGYFRDRLLRVEDLFVYLDLGPEEPDGGEAPESIGDIRVENLSYQYPQSDRESLSGISFSLREGERIALVGSNGSGKTTLVKVLLGLYAPTSGQVYRGGRDMAELDLRKLRDRSAAVFQDFIKYSFTLRDNVGLGRADRMDDMETIRQASALGGADEVAAGLPDGYETMLTSRFTGGTELSGGQWQRVAISRAFMRDAPFVVLDEPTASLDPKAETDVFERFAEMAGRRTAILVSHRLGMARLCDRVMVLRQGRLIELGTHDELLAAGGEYARLWTLQSKWYQAESPITAANGAKSS</sequence>
<dbReference type="PANTHER" id="PTHR24221">
    <property type="entry name" value="ATP-BINDING CASSETTE SUB-FAMILY B"/>
    <property type="match status" value="1"/>
</dbReference>
<dbReference type="InterPro" id="IPR003593">
    <property type="entry name" value="AAA+_ATPase"/>
</dbReference>
<keyword evidence="2 7" id="KW-0812">Transmembrane</keyword>
<feature type="transmembrane region" description="Helical" evidence="7">
    <location>
        <begin position="173"/>
        <end position="193"/>
    </location>
</feature>
<dbReference type="Proteomes" id="UP000282311">
    <property type="component" value="Unassembled WGS sequence"/>
</dbReference>
<dbReference type="EMBL" id="RBAH01000020">
    <property type="protein sequence ID" value="RKN77154.1"/>
    <property type="molecule type" value="Genomic_DNA"/>
</dbReference>
<dbReference type="InterPro" id="IPR039421">
    <property type="entry name" value="Type_1_exporter"/>
</dbReference>
<dbReference type="SUPFAM" id="SSF52540">
    <property type="entry name" value="P-loop containing nucleoside triphosphate hydrolases"/>
    <property type="match status" value="1"/>
</dbReference>
<keyword evidence="4 10" id="KW-0067">ATP-binding</keyword>
<dbReference type="Gene3D" id="3.40.50.300">
    <property type="entry name" value="P-loop containing nucleotide triphosphate hydrolases"/>
    <property type="match status" value="1"/>
</dbReference>
<dbReference type="GO" id="GO:0016887">
    <property type="term" value="F:ATP hydrolysis activity"/>
    <property type="evidence" value="ECO:0007669"/>
    <property type="project" value="InterPro"/>
</dbReference>
<gene>
    <name evidence="10" type="ORF">D7M11_24345</name>
</gene>
<dbReference type="PROSITE" id="PS50929">
    <property type="entry name" value="ABC_TM1F"/>
    <property type="match status" value="1"/>
</dbReference>
<feature type="domain" description="ABC transmembrane type-1" evidence="9">
    <location>
        <begin position="29"/>
        <end position="319"/>
    </location>
</feature>
<dbReference type="InterPro" id="IPR036640">
    <property type="entry name" value="ABC1_TM_sf"/>
</dbReference>
<keyword evidence="3" id="KW-0547">Nucleotide-binding</keyword>
<proteinExistence type="predicted"/>
<dbReference type="GO" id="GO:0034040">
    <property type="term" value="F:ATPase-coupled lipid transmembrane transporter activity"/>
    <property type="evidence" value="ECO:0007669"/>
    <property type="project" value="TreeGrafter"/>
</dbReference>
<dbReference type="Gene3D" id="1.20.1560.10">
    <property type="entry name" value="ABC transporter type 1, transmembrane domain"/>
    <property type="match status" value="1"/>
</dbReference>
<evidence type="ECO:0000259" key="9">
    <source>
        <dbReference type="PROSITE" id="PS50929"/>
    </source>
</evidence>
<dbReference type="PROSITE" id="PS00211">
    <property type="entry name" value="ABC_TRANSPORTER_1"/>
    <property type="match status" value="1"/>
</dbReference>
<dbReference type="GO" id="GO:0005886">
    <property type="term" value="C:plasma membrane"/>
    <property type="evidence" value="ECO:0007669"/>
    <property type="project" value="UniProtKB-SubCell"/>
</dbReference>
<dbReference type="AlphaFoldDB" id="A0A3B0BXV5"/>
<dbReference type="InterPro" id="IPR003439">
    <property type="entry name" value="ABC_transporter-like_ATP-bd"/>
</dbReference>
<dbReference type="PANTHER" id="PTHR24221:SF646">
    <property type="entry name" value="HAEMOLYSIN SECRETION ATP-BINDING PROTEIN"/>
    <property type="match status" value="1"/>
</dbReference>